<evidence type="ECO:0000313" key="2">
    <source>
        <dbReference type="Proteomes" id="UP000887575"/>
    </source>
</evidence>
<reference evidence="3" key="1">
    <citation type="submission" date="2024-02" db="UniProtKB">
        <authorList>
            <consortium name="WormBaseParasite"/>
        </authorList>
    </citation>
    <scope>IDENTIFICATION</scope>
</reference>
<keyword evidence="2" id="KW-1185">Reference proteome</keyword>
<dbReference type="WBParaSite" id="MBELARI_LOCUS2612">
    <property type="protein sequence ID" value="MBELARI_LOCUS2612"/>
    <property type="gene ID" value="MBELARI_LOCUS2612"/>
</dbReference>
<sequence length="92" mass="10651">MRCTFELGVQRRNVMAKATKANTKNRIELCTKMLNASKDSVPVKEIVNEVFKDEMLWSKPLKQSNRYSYGNEKARPLATRKQKTESNCVRRG</sequence>
<evidence type="ECO:0000313" key="3">
    <source>
        <dbReference type="WBParaSite" id="MBELARI_LOCUS2612"/>
    </source>
</evidence>
<dbReference type="Proteomes" id="UP000887575">
    <property type="component" value="Unassembled WGS sequence"/>
</dbReference>
<protein>
    <submittedName>
        <fullName evidence="3">Uncharacterized protein</fullName>
    </submittedName>
</protein>
<accession>A0AAF3F7J7</accession>
<dbReference type="AlphaFoldDB" id="A0AAF3F7J7"/>
<name>A0AAF3F7J7_9BILA</name>
<organism evidence="2 3">
    <name type="scientific">Mesorhabditis belari</name>
    <dbReference type="NCBI Taxonomy" id="2138241"/>
    <lineage>
        <taxon>Eukaryota</taxon>
        <taxon>Metazoa</taxon>
        <taxon>Ecdysozoa</taxon>
        <taxon>Nematoda</taxon>
        <taxon>Chromadorea</taxon>
        <taxon>Rhabditida</taxon>
        <taxon>Rhabditina</taxon>
        <taxon>Rhabditomorpha</taxon>
        <taxon>Rhabditoidea</taxon>
        <taxon>Rhabditidae</taxon>
        <taxon>Mesorhabditinae</taxon>
        <taxon>Mesorhabditis</taxon>
    </lineage>
</organism>
<evidence type="ECO:0000256" key="1">
    <source>
        <dbReference type="SAM" id="MobiDB-lite"/>
    </source>
</evidence>
<proteinExistence type="predicted"/>
<feature type="region of interest" description="Disordered" evidence="1">
    <location>
        <begin position="68"/>
        <end position="92"/>
    </location>
</feature>